<evidence type="ECO:0000313" key="2">
    <source>
        <dbReference type="EMBL" id="ORL47330.1"/>
    </source>
</evidence>
<accession>A0A1Y1T8E2</accession>
<reference evidence="2 3" key="1">
    <citation type="submission" date="2013-04" db="EMBL/GenBank/DDBJ databases">
        <title>Zunongwangia sp. 22II14-10F7 Genome Sequencing.</title>
        <authorList>
            <person name="Lai Q."/>
            <person name="Shao Z."/>
        </authorList>
    </citation>
    <scope>NUCLEOTIDE SEQUENCE [LARGE SCALE GENOMIC DNA]</scope>
    <source>
        <strain evidence="2 3">22II14-10F7</strain>
    </source>
</reference>
<keyword evidence="1" id="KW-0472">Membrane</keyword>
<gene>
    <name evidence="2" type="ORF">IIF7_01175</name>
</gene>
<proteinExistence type="predicted"/>
<organism evidence="2 3">
    <name type="scientific">Zunongwangia atlantica 22II14-10F7</name>
    <dbReference type="NCBI Taxonomy" id="1185767"/>
    <lineage>
        <taxon>Bacteria</taxon>
        <taxon>Pseudomonadati</taxon>
        <taxon>Bacteroidota</taxon>
        <taxon>Flavobacteriia</taxon>
        <taxon>Flavobacteriales</taxon>
        <taxon>Flavobacteriaceae</taxon>
        <taxon>Zunongwangia</taxon>
    </lineage>
</organism>
<keyword evidence="3" id="KW-1185">Reference proteome</keyword>
<sequence length="198" mass="23961">MISYIDTKSIKKINAKKDSGVINSNYTPSEGEAFLAEFLEFENIRYIQEKPVVGLFNDSKQYRKADFYLPNYGVYMEFLGRWNNTSKDRDNYREKKKVFRENKIPCVYIYPENLGIIEFSFERRLINVLRDHRKNKELLRYRLILLKKRSNDYLGHIFLGLILIVLFSESQWLVLIPLIWVAYTVYKIYREWKRIKKM</sequence>
<feature type="transmembrane region" description="Helical" evidence="1">
    <location>
        <begin position="172"/>
        <end position="189"/>
    </location>
</feature>
<name>A0A1Y1T8E2_9FLAO</name>
<protein>
    <submittedName>
        <fullName evidence="2">Uncharacterized protein</fullName>
    </submittedName>
</protein>
<dbReference type="OrthoDB" id="1453916at2"/>
<evidence type="ECO:0000313" key="3">
    <source>
        <dbReference type="Proteomes" id="UP000192746"/>
    </source>
</evidence>
<comment type="caution">
    <text evidence="2">The sequence shown here is derived from an EMBL/GenBank/DDBJ whole genome shotgun (WGS) entry which is preliminary data.</text>
</comment>
<keyword evidence="1" id="KW-0812">Transmembrane</keyword>
<feature type="transmembrane region" description="Helical" evidence="1">
    <location>
        <begin position="150"/>
        <end position="166"/>
    </location>
</feature>
<dbReference type="STRING" id="1185767.IIF7_01175"/>
<dbReference type="RefSeq" id="WP_084839831.1">
    <property type="nucleotide sequence ID" value="NZ_ARYN01000001.1"/>
</dbReference>
<dbReference type="Proteomes" id="UP000192746">
    <property type="component" value="Unassembled WGS sequence"/>
</dbReference>
<dbReference type="AlphaFoldDB" id="A0A1Y1T8E2"/>
<dbReference type="EMBL" id="ARYN01000001">
    <property type="protein sequence ID" value="ORL47330.1"/>
    <property type="molecule type" value="Genomic_DNA"/>
</dbReference>
<keyword evidence="1" id="KW-1133">Transmembrane helix</keyword>
<evidence type="ECO:0000256" key="1">
    <source>
        <dbReference type="SAM" id="Phobius"/>
    </source>
</evidence>
<dbReference type="Gene3D" id="3.40.960.10">
    <property type="entry name" value="VSR Endonuclease"/>
    <property type="match status" value="1"/>
</dbReference>